<dbReference type="EMBL" id="GBXM01086988">
    <property type="protein sequence ID" value="JAH21589.1"/>
    <property type="molecule type" value="Transcribed_RNA"/>
</dbReference>
<accession>A0A0E9QXL1</accession>
<evidence type="ECO:0000313" key="1">
    <source>
        <dbReference type="EMBL" id="JAH21589.1"/>
    </source>
</evidence>
<reference evidence="1" key="2">
    <citation type="journal article" date="2015" name="Fish Shellfish Immunol.">
        <title>Early steps in the European eel (Anguilla anguilla)-Vibrio vulnificus interaction in the gills: Role of the RtxA13 toxin.</title>
        <authorList>
            <person name="Callol A."/>
            <person name="Pajuelo D."/>
            <person name="Ebbesson L."/>
            <person name="Teles M."/>
            <person name="MacKenzie S."/>
            <person name="Amaro C."/>
        </authorList>
    </citation>
    <scope>NUCLEOTIDE SEQUENCE</scope>
</reference>
<protein>
    <submittedName>
        <fullName evidence="1">Uncharacterized protein</fullName>
    </submittedName>
</protein>
<proteinExistence type="predicted"/>
<dbReference type="AlphaFoldDB" id="A0A0E9QXL1"/>
<organism evidence="1">
    <name type="scientific">Anguilla anguilla</name>
    <name type="common">European freshwater eel</name>
    <name type="synonym">Muraena anguilla</name>
    <dbReference type="NCBI Taxonomy" id="7936"/>
    <lineage>
        <taxon>Eukaryota</taxon>
        <taxon>Metazoa</taxon>
        <taxon>Chordata</taxon>
        <taxon>Craniata</taxon>
        <taxon>Vertebrata</taxon>
        <taxon>Euteleostomi</taxon>
        <taxon>Actinopterygii</taxon>
        <taxon>Neopterygii</taxon>
        <taxon>Teleostei</taxon>
        <taxon>Anguilliformes</taxon>
        <taxon>Anguillidae</taxon>
        <taxon>Anguilla</taxon>
    </lineage>
</organism>
<sequence>MTSTAFRVKLSSDVRTLEEVHCSVSVSLTQVHSVALLQHRYCTSGQLFIVGKLKTRP</sequence>
<name>A0A0E9QXL1_ANGAN</name>
<reference evidence="1" key="1">
    <citation type="submission" date="2014-11" db="EMBL/GenBank/DDBJ databases">
        <authorList>
            <person name="Amaro Gonzalez C."/>
        </authorList>
    </citation>
    <scope>NUCLEOTIDE SEQUENCE</scope>
</reference>